<comment type="caution">
    <text evidence="5">The sequence shown here is derived from an EMBL/GenBank/DDBJ whole genome shotgun (WGS) entry which is preliminary data.</text>
</comment>
<keyword evidence="2" id="KW-0862">Zinc</keyword>
<name>A0ABQ8Y9I2_9EUKA</name>
<dbReference type="SUPFAM" id="SSF57850">
    <property type="entry name" value="RING/U-box"/>
    <property type="match status" value="1"/>
</dbReference>
<evidence type="ECO:0000256" key="2">
    <source>
        <dbReference type="PROSITE-ProRule" id="PRU01341"/>
    </source>
</evidence>
<proteinExistence type="predicted"/>
<evidence type="ECO:0000313" key="6">
    <source>
        <dbReference type="Proteomes" id="UP001150062"/>
    </source>
</evidence>
<feature type="domain" description="RING-type" evidence="3">
    <location>
        <begin position="684"/>
        <end position="723"/>
    </location>
</feature>
<keyword evidence="2" id="KW-0479">Metal-binding</keyword>
<dbReference type="InterPro" id="IPR001841">
    <property type="entry name" value="Znf_RING"/>
</dbReference>
<gene>
    <name evidence="5" type="ORF">M0813_23268</name>
</gene>
<protein>
    <submittedName>
        <fullName evidence="5">E3 ubiquitin-protein ligase rnf26</fullName>
    </submittedName>
</protein>
<dbReference type="InterPro" id="IPR018999">
    <property type="entry name" value="UPF1_CH/ZBD"/>
</dbReference>
<sequence>MSIYGLYCEATKDYYDQNTPSFSFYKGDLFRVIETNAQGRVLYVINSRSKKQPILSNFTTFIQIKQYCSALNDFNCNDPGYLKFQKQQEIEILSIRLEYLIGAIGNQIGMVSFQNISAVYPKRCPFEKETYPFSKIEIISKDLYHNIRTKKTKMGIQKESVKPLFIYNTKESSEVLFFKSYETQQEQKSDLINSSLDKIAIPHCSYCGCTSQESIVQCVSTRRWFCNGKGDTKSSHIVRHLTKSRKKEISLHPKGLLGNLPIQCHSCGSKNIWKLGLLQNIEKSSPVFLCNDPCLKNKSFNSNSWEPLIQNGCLLSFIAPPPSNDELKNTRIINKNEMDRLEETWAKDEFNKDLVLNFNQNEIKNEKLLFKLNTNKNINKNKGNEDEEEGENSNNFKKWFTESQSLSNFEEIFLNYFNETNTLYDQKEIGTNLLQSERTNQTEILQYKEYYQNIGNENFQQQQVQQEQEQEQMLQQEHDLQYQQSNTYQSQNLYDYEAIEPITQNTNLNTYEQNISYNQISNSNYLQPEEVNTQDYDENNYEKFDLNPYQEYSTNTFNNNVNNSYQFEYENQFHNYTDYPPQNNQDNIHTVEENEKNHNIYENGEYYNDIYNNNQQINKQEIHTNRPQQQQQQQQQQIENDNILFKIKDLKLQVNNPIKHQQEKNQKLNKTKKKKIPKSEKILCKICMINSANSLFLPCKHMLCCENCTKIIFEKNKKCPLCRTEIKKTMKIFIA</sequence>
<keyword evidence="1" id="KW-0863">Zinc-finger</keyword>
<organism evidence="5 6">
    <name type="scientific">Anaeramoeba flamelloides</name>
    <dbReference type="NCBI Taxonomy" id="1746091"/>
    <lineage>
        <taxon>Eukaryota</taxon>
        <taxon>Metamonada</taxon>
        <taxon>Anaeramoebidae</taxon>
        <taxon>Anaeramoeba</taxon>
    </lineage>
</organism>
<accession>A0ABQ8Y9I2</accession>
<evidence type="ECO:0000313" key="5">
    <source>
        <dbReference type="EMBL" id="KAJ6241481.1"/>
    </source>
</evidence>
<reference evidence="5" key="1">
    <citation type="submission" date="2022-08" db="EMBL/GenBank/DDBJ databases">
        <title>Novel sulfate-reducing endosymbionts in the free-living metamonad Anaeramoeba.</title>
        <authorList>
            <person name="Jerlstrom-Hultqvist J."/>
            <person name="Cepicka I."/>
            <person name="Gallot-Lavallee L."/>
            <person name="Salas-Leiva D."/>
            <person name="Curtis B.A."/>
            <person name="Zahonova K."/>
            <person name="Pipaliya S."/>
            <person name="Dacks J."/>
            <person name="Roger A.J."/>
        </authorList>
    </citation>
    <scope>NUCLEOTIDE SEQUENCE</scope>
    <source>
        <strain evidence="5">Schooner1</strain>
    </source>
</reference>
<feature type="domain" description="Upf1" evidence="4">
    <location>
        <begin position="196"/>
        <end position="348"/>
    </location>
</feature>
<dbReference type="Pfam" id="PF09416">
    <property type="entry name" value="UPF1_Zn_bind"/>
    <property type="match status" value="1"/>
</dbReference>
<keyword evidence="6" id="KW-1185">Reference proteome</keyword>
<dbReference type="CDD" id="cd21400">
    <property type="entry name" value="ZBD_UPF1-like"/>
    <property type="match status" value="1"/>
</dbReference>
<feature type="region of interest" description="C4" evidence="2">
    <location>
        <begin position="264"/>
        <end position="294"/>
    </location>
</feature>
<evidence type="ECO:0000259" key="4">
    <source>
        <dbReference type="PROSITE" id="PS51997"/>
    </source>
</evidence>
<dbReference type="EMBL" id="JAOAOG010000193">
    <property type="protein sequence ID" value="KAJ6241481.1"/>
    <property type="molecule type" value="Genomic_DNA"/>
</dbReference>
<dbReference type="Gene3D" id="3.30.40.10">
    <property type="entry name" value="Zinc/RING finger domain, C3HC4 (zinc finger)"/>
    <property type="match status" value="1"/>
</dbReference>
<dbReference type="PANTHER" id="PTHR22696:SF1">
    <property type="entry name" value="E3 UBIQUITIN-PROTEIN LIGASE RNF26"/>
    <property type="match status" value="1"/>
</dbReference>
<dbReference type="PROSITE" id="PS51997">
    <property type="entry name" value="UPF1_CH_RICH"/>
    <property type="match status" value="1"/>
</dbReference>
<dbReference type="InterPro" id="IPR013083">
    <property type="entry name" value="Znf_RING/FYVE/PHD"/>
</dbReference>
<dbReference type="PANTHER" id="PTHR22696">
    <property type="entry name" value="E3 UBIQUITIN-PROTEIN LIGASE RNF26"/>
    <property type="match status" value="1"/>
</dbReference>
<feature type="region of interest" description="C3H" evidence="2">
    <location>
        <begin position="204"/>
        <end position="236"/>
    </location>
</feature>
<feature type="region of interest" description="CC/SHH/C" evidence="2">
    <location>
        <begin position="218"/>
        <end position="246"/>
    </location>
</feature>
<dbReference type="Proteomes" id="UP001150062">
    <property type="component" value="Unassembled WGS sequence"/>
</dbReference>
<evidence type="ECO:0000256" key="1">
    <source>
        <dbReference type="PROSITE-ProRule" id="PRU00175"/>
    </source>
</evidence>
<dbReference type="PROSITE" id="PS50089">
    <property type="entry name" value="ZF_RING_2"/>
    <property type="match status" value="1"/>
</dbReference>
<evidence type="ECO:0000259" key="3">
    <source>
        <dbReference type="PROSITE" id="PS50089"/>
    </source>
</evidence>
<dbReference type="Pfam" id="PF13920">
    <property type="entry name" value="zf-C3HC4_3"/>
    <property type="match status" value="1"/>
</dbReference>